<dbReference type="Pfam" id="PF23207">
    <property type="entry name" value="PH_SPO71"/>
    <property type="match status" value="1"/>
</dbReference>
<dbReference type="GO" id="GO:0005628">
    <property type="term" value="C:prospore membrane"/>
    <property type="evidence" value="ECO:0007669"/>
    <property type="project" value="TreeGrafter"/>
</dbReference>
<organism evidence="3 4">
    <name type="scientific">Ascosphaera apis ARSEF 7405</name>
    <dbReference type="NCBI Taxonomy" id="392613"/>
    <lineage>
        <taxon>Eukaryota</taxon>
        <taxon>Fungi</taxon>
        <taxon>Dikarya</taxon>
        <taxon>Ascomycota</taxon>
        <taxon>Pezizomycotina</taxon>
        <taxon>Eurotiomycetes</taxon>
        <taxon>Eurotiomycetidae</taxon>
        <taxon>Onygenales</taxon>
        <taxon>Ascosphaeraceae</taxon>
        <taxon>Ascosphaera</taxon>
    </lineage>
</organism>
<dbReference type="InterPro" id="IPR029217">
    <property type="entry name" value="Spo7_2_N"/>
</dbReference>
<dbReference type="SUPFAM" id="SSF50729">
    <property type="entry name" value="PH domain-like"/>
    <property type="match status" value="1"/>
</dbReference>
<feature type="compositionally biased region" description="Basic and acidic residues" evidence="1">
    <location>
        <begin position="94"/>
        <end position="115"/>
    </location>
</feature>
<evidence type="ECO:0000256" key="1">
    <source>
        <dbReference type="SAM" id="MobiDB-lite"/>
    </source>
</evidence>
<accession>A0A162ICL2</accession>
<keyword evidence="4" id="KW-1185">Reference proteome</keyword>
<evidence type="ECO:0000259" key="2">
    <source>
        <dbReference type="PROSITE" id="PS50003"/>
    </source>
</evidence>
<evidence type="ECO:0000313" key="3">
    <source>
        <dbReference type="EMBL" id="KZZ91533.1"/>
    </source>
</evidence>
<dbReference type="GO" id="GO:1902657">
    <property type="term" value="P:protein localization to prospore membrane"/>
    <property type="evidence" value="ECO:0007669"/>
    <property type="project" value="InterPro"/>
</dbReference>
<dbReference type="AlphaFoldDB" id="A0A162ICL2"/>
<feature type="compositionally biased region" description="Acidic residues" evidence="1">
    <location>
        <begin position="116"/>
        <end position="132"/>
    </location>
</feature>
<dbReference type="PANTHER" id="PTHR28076:SF1">
    <property type="entry name" value="PROSPORE MEMBRANE ADAPTER PROTEIN SPO71"/>
    <property type="match status" value="1"/>
</dbReference>
<feature type="domain" description="PH" evidence="2">
    <location>
        <begin position="894"/>
        <end position="1070"/>
    </location>
</feature>
<comment type="caution">
    <text evidence="3">The sequence shown here is derived from an EMBL/GenBank/DDBJ whole genome shotgun (WGS) entry which is preliminary data.</text>
</comment>
<dbReference type="InterPro" id="IPR057379">
    <property type="entry name" value="PH_SPO71"/>
</dbReference>
<feature type="region of interest" description="Disordered" evidence="1">
    <location>
        <begin position="86"/>
        <end position="304"/>
    </location>
</feature>
<gene>
    <name evidence="3" type="ORF">AAP_03239</name>
</gene>
<feature type="compositionally biased region" description="Basic and acidic residues" evidence="1">
    <location>
        <begin position="213"/>
        <end position="230"/>
    </location>
</feature>
<protein>
    <submittedName>
        <fullName evidence="3">PH domain-containing protein</fullName>
    </submittedName>
</protein>
<dbReference type="InterPro" id="IPR001849">
    <property type="entry name" value="PH_domain"/>
</dbReference>
<dbReference type="SMART" id="SM01316">
    <property type="entry name" value="Spo7_2_N"/>
    <property type="match status" value="1"/>
</dbReference>
<dbReference type="Proteomes" id="UP000242877">
    <property type="component" value="Unassembled WGS sequence"/>
</dbReference>
<feature type="compositionally biased region" description="Polar residues" evidence="1">
    <location>
        <begin position="266"/>
        <end position="275"/>
    </location>
</feature>
<dbReference type="InterPro" id="IPR040345">
    <property type="entry name" value="Mug56/Spo71"/>
</dbReference>
<dbReference type="SMART" id="SM00233">
    <property type="entry name" value="PH"/>
    <property type="match status" value="2"/>
</dbReference>
<dbReference type="Pfam" id="PF15407">
    <property type="entry name" value="Spo7_2_N"/>
    <property type="match status" value="1"/>
</dbReference>
<dbReference type="VEuPathDB" id="FungiDB:AAP_03239"/>
<proteinExistence type="predicted"/>
<reference evidence="3 4" key="1">
    <citation type="journal article" date="2016" name="Genome Biol. Evol.">
        <title>Divergent and convergent evolution of fungal pathogenicity.</title>
        <authorList>
            <person name="Shang Y."/>
            <person name="Xiao G."/>
            <person name="Zheng P."/>
            <person name="Cen K."/>
            <person name="Zhan S."/>
            <person name="Wang C."/>
        </authorList>
    </citation>
    <scope>NUCLEOTIDE SEQUENCE [LARGE SCALE GENOMIC DNA]</scope>
    <source>
        <strain evidence="3 4">ARSEF 7405</strain>
    </source>
</reference>
<dbReference type="EMBL" id="AZGZ01000013">
    <property type="protein sequence ID" value="KZZ91533.1"/>
    <property type="molecule type" value="Genomic_DNA"/>
</dbReference>
<dbReference type="InterPro" id="IPR039486">
    <property type="entry name" value="Mug56/Spo71_PH"/>
</dbReference>
<sequence>MDRHKPENIQDRIPIASGIRSGSEFRGLDAASYTAQRLQHASSRHLHLTSRRTFIGPLPSGWLRMYGRSWYKRLTGFRDYNSQSMSFAQGQASPKERQELDKEQNKAADKFKASMEESEEEVSVEDESELPPEQERTKPLGRSDSPVSPGQIGQTIELPEGVPRTHKYDERARYGESPVVRTDSTDSNRTIMFVNAPEPGETIPKTSPGSEAMAHDPRSVSPKDERHPASPDELNAPQPSGAIPWQPQSPKSPEPPREALGPDTIGQPSMRQNPGKSPPRYSERNADKKQPTLLMRKTSPTAIEERPKVNFAKAEKPSFEDIHPGQYANLFPGKNDPIMSGRKCGVDKGEIVKAERMFVSVATTKTEVPSDYDETYSYKIPVIPKQRWKEYIAVCRRVDNSCAPFQLEFYTHRDIPLKQYVNGKKRKLRHSMRISLDCAATGVNLWSALDKTMVIWHRVKRGEKFQLYVMRTRSPSHSMEWYTFIRETLGFHRPSSLLVHLPDLDVRIELQNMTEHYGRNQHALVSKNEAGGLELLRSMTVNPREAVSQGIIESCFCELRKQKKWAHLIDTWNKFDRLGLAWRRYDRLEWVHGGNERRMYGSLAMEHTHQLELRPRTHFPTSTHEDDKEVEEPPPVEGFLILLTSKMGKYRRLGQRFSQRLYFNTHDQYLCFVGPARAVPPGPPKLPKVTGMQMPGENIRKEMPLVYNIDPYPLKNGKICWLCSGRREIARSYDLEAYRESLRNTANLRRSEGCFDMTQIDSVHKVDNAYIPPWWKGIWQRPDTEGQETEQPNAEEGVFEIIMNDGLRVRFRAFNSKTRDEWVSRLQTLVKYWKSRHRENITLLRALRHQNLVNLHISEGQESSKGQFAQKWEVSQADASPKVFNICNISACRTIKMSGILFCKTRRHNRFERQGLILTDGVLIFFQAYIRSVTGRQLSQTHYNRVHTLDLRNCYVYSGPITRHDILYWDETSSSDFPRRTTASKVYLRDGWTSSDDSASTTFVIWQNNRKTVSHTEGKLRGDETEEGTEGYNRWTRLPTLGVKGRSFVFQTRSRIDRDLWVLALQTEVDRLQEEEDVRIVEQGQNK</sequence>
<dbReference type="Pfam" id="PF15404">
    <property type="entry name" value="PH_4"/>
    <property type="match status" value="1"/>
</dbReference>
<dbReference type="PROSITE" id="PS50003">
    <property type="entry name" value="PH_DOMAIN"/>
    <property type="match status" value="1"/>
</dbReference>
<feature type="compositionally biased region" description="Polar residues" evidence="1">
    <location>
        <begin position="145"/>
        <end position="154"/>
    </location>
</feature>
<feature type="compositionally biased region" description="Basic and acidic residues" evidence="1">
    <location>
        <begin position="281"/>
        <end position="290"/>
    </location>
</feature>
<name>A0A162ICL2_9EURO</name>
<evidence type="ECO:0000313" key="4">
    <source>
        <dbReference type="Proteomes" id="UP000242877"/>
    </source>
</evidence>
<dbReference type="OrthoDB" id="5579281at2759"/>
<dbReference type="PANTHER" id="PTHR28076">
    <property type="entry name" value="SPORULATION-SPECIFIC PROTEIN 71"/>
    <property type="match status" value="1"/>
</dbReference>